<name>A0A3M6TD13_POCDA</name>
<dbReference type="GO" id="GO:0016297">
    <property type="term" value="F:fatty acyl-[ACP] hydrolase activity"/>
    <property type="evidence" value="ECO:0007669"/>
    <property type="project" value="UniProtKB-EC"/>
</dbReference>
<keyword evidence="6" id="KW-1185">Reference proteome</keyword>
<evidence type="ECO:0000256" key="1">
    <source>
        <dbReference type="ARBA" id="ARBA00007169"/>
    </source>
</evidence>
<feature type="compositionally biased region" description="Polar residues" evidence="3">
    <location>
        <begin position="251"/>
        <end position="270"/>
    </location>
</feature>
<evidence type="ECO:0000313" key="5">
    <source>
        <dbReference type="EMBL" id="RMX39292.1"/>
    </source>
</evidence>
<feature type="compositionally biased region" description="Low complexity" evidence="3">
    <location>
        <begin position="290"/>
        <end position="326"/>
    </location>
</feature>
<dbReference type="STRING" id="46731.A0A3M6TD13"/>
<evidence type="ECO:0000256" key="3">
    <source>
        <dbReference type="SAM" id="MobiDB-lite"/>
    </source>
</evidence>
<evidence type="ECO:0000256" key="2">
    <source>
        <dbReference type="ARBA" id="ARBA00012480"/>
    </source>
</evidence>
<reference evidence="5 6" key="1">
    <citation type="journal article" date="2018" name="Sci. Rep.">
        <title>Comparative analysis of the Pocillopora damicornis genome highlights role of immune system in coral evolution.</title>
        <authorList>
            <person name="Cunning R."/>
            <person name="Bay R.A."/>
            <person name="Gillette P."/>
            <person name="Baker A.C."/>
            <person name="Traylor-Knowles N."/>
        </authorList>
    </citation>
    <scope>NUCLEOTIDE SEQUENCE [LARGE SCALE GENOMIC DNA]</scope>
    <source>
        <strain evidence="5">RSMAS</strain>
        <tissue evidence="5">Whole animal</tissue>
    </source>
</reference>
<dbReference type="OrthoDB" id="5980196at2759"/>
<protein>
    <recommendedName>
        <fullName evidence="2">oleoyl-[acyl-carrier-protein] hydrolase</fullName>
        <ecNumber evidence="2">3.1.2.14</ecNumber>
    </recommendedName>
</protein>
<dbReference type="Proteomes" id="UP000275408">
    <property type="component" value="Unassembled WGS sequence"/>
</dbReference>
<evidence type="ECO:0000259" key="4">
    <source>
        <dbReference type="Pfam" id="PF00975"/>
    </source>
</evidence>
<dbReference type="AlphaFoldDB" id="A0A3M6TD13"/>
<proteinExistence type="inferred from homology"/>
<feature type="compositionally biased region" description="Polar residues" evidence="3">
    <location>
        <begin position="221"/>
        <end position="235"/>
    </location>
</feature>
<dbReference type="PANTHER" id="PTHR11487:SF0">
    <property type="entry name" value="S-ACYL FATTY ACID SYNTHASE THIOESTERASE, MEDIUM CHAIN"/>
    <property type="match status" value="1"/>
</dbReference>
<comment type="similarity">
    <text evidence="1">Belongs to the thioesterase family.</text>
</comment>
<dbReference type="InterPro" id="IPR001031">
    <property type="entry name" value="Thioesterase"/>
</dbReference>
<feature type="compositionally biased region" description="Polar residues" evidence="3">
    <location>
        <begin position="327"/>
        <end position="339"/>
    </location>
</feature>
<dbReference type="InterPro" id="IPR012223">
    <property type="entry name" value="TEII"/>
</dbReference>
<comment type="caution">
    <text evidence="5">The sequence shown here is derived from an EMBL/GenBank/DDBJ whole genome shotgun (WGS) entry which is preliminary data.</text>
</comment>
<dbReference type="EMBL" id="RCHS01003838">
    <property type="protein sequence ID" value="RMX39292.1"/>
    <property type="molecule type" value="Genomic_DNA"/>
</dbReference>
<feature type="domain" description="Thioesterase" evidence="4">
    <location>
        <begin position="22"/>
        <end position="189"/>
    </location>
</feature>
<dbReference type="PANTHER" id="PTHR11487">
    <property type="entry name" value="THIOESTERASE"/>
    <property type="match status" value="1"/>
</dbReference>
<dbReference type="Pfam" id="PF00975">
    <property type="entry name" value="Thioesterase"/>
    <property type="match status" value="1"/>
</dbReference>
<sequence length="409" mass="46217">DIPNMNSKWLRCVYQKQNAKLRLICFPWAGGGAAFYANWGKKFASEVEVHGVCLPGRESRFKESFIIDDWESFLSDFCEDVLEILKGKPFAFWGHSLGARLCFEAAKYLKLYYNSQPVHLLISSATAPQVAKITLDVSTLTDDDLIKKISSWGGTPKVLTESKDMMKIAARVLRADLTLLQNYRVGSNCYRVLHYKDSCVYLLPWTPRTTTNGEHVKHTKMPTQSKKSVSITTSERPAKPKKKKKKESGRNSRNSFSKTPTSGVDSSSEGTHQKSRTKSRSDTSDVTEGKVVSIVSSKSFSSRTENTSSSNWRTSSSDGRSTSSSGENFGSTLNANSGLDTRYNEVNDLTTRTELTQVNESLRWDLTDCDDPDEEEERLRIYKLHRRKRYMDFFHKRTGGEAQSSQFYG</sequence>
<gene>
    <name evidence="5" type="ORF">pdam_00021697</name>
</gene>
<organism evidence="5 6">
    <name type="scientific">Pocillopora damicornis</name>
    <name type="common">Cauliflower coral</name>
    <name type="synonym">Millepora damicornis</name>
    <dbReference type="NCBI Taxonomy" id="46731"/>
    <lineage>
        <taxon>Eukaryota</taxon>
        <taxon>Metazoa</taxon>
        <taxon>Cnidaria</taxon>
        <taxon>Anthozoa</taxon>
        <taxon>Hexacorallia</taxon>
        <taxon>Scleractinia</taxon>
        <taxon>Astrocoeniina</taxon>
        <taxon>Pocilloporidae</taxon>
        <taxon>Pocillopora</taxon>
    </lineage>
</organism>
<dbReference type="Gene3D" id="3.40.50.1820">
    <property type="entry name" value="alpha/beta hydrolase"/>
    <property type="match status" value="1"/>
</dbReference>
<feature type="region of interest" description="Disordered" evidence="3">
    <location>
        <begin position="211"/>
        <end position="339"/>
    </location>
</feature>
<dbReference type="EC" id="3.1.2.14" evidence="2"/>
<dbReference type="InterPro" id="IPR029058">
    <property type="entry name" value="AB_hydrolase_fold"/>
</dbReference>
<dbReference type="GO" id="GO:0008610">
    <property type="term" value="P:lipid biosynthetic process"/>
    <property type="evidence" value="ECO:0007669"/>
    <property type="project" value="TreeGrafter"/>
</dbReference>
<feature type="non-terminal residue" evidence="5">
    <location>
        <position position="1"/>
    </location>
</feature>
<dbReference type="SUPFAM" id="SSF53474">
    <property type="entry name" value="alpha/beta-Hydrolases"/>
    <property type="match status" value="1"/>
</dbReference>
<accession>A0A3M6TD13</accession>
<evidence type="ECO:0000313" key="6">
    <source>
        <dbReference type="Proteomes" id="UP000275408"/>
    </source>
</evidence>